<feature type="domain" description="Nitroreductase" evidence="1">
    <location>
        <begin position="8"/>
        <end position="187"/>
    </location>
</feature>
<dbReference type="Pfam" id="PF00881">
    <property type="entry name" value="Nitroreductase"/>
    <property type="match status" value="1"/>
</dbReference>
<dbReference type="GO" id="GO:0016491">
    <property type="term" value="F:oxidoreductase activity"/>
    <property type="evidence" value="ECO:0007669"/>
    <property type="project" value="InterPro"/>
</dbReference>
<accession>A0A7J0BQ60</accession>
<dbReference type="PANTHER" id="PTHR43543:SF1">
    <property type="entry name" value="MALONIC SEMIALDEHYDE REDUCTASE RUTE-RELATED"/>
    <property type="match status" value="1"/>
</dbReference>
<evidence type="ECO:0000313" key="2">
    <source>
        <dbReference type="EMBL" id="GFM35846.1"/>
    </source>
</evidence>
<dbReference type="EMBL" id="BLVP01000001">
    <property type="protein sequence ID" value="GFM35846.1"/>
    <property type="molecule type" value="Genomic_DNA"/>
</dbReference>
<dbReference type="Gene3D" id="3.40.109.10">
    <property type="entry name" value="NADH Oxidase"/>
    <property type="match status" value="1"/>
</dbReference>
<comment type="caution">
    <text evidence="2">The sequence shown here is derived from an EMBL/GenBank/DDBJ whole genome shotgun (WGS) entry which is preliminary data.</text>
</comment>
<name>A0A7J0BQ60_9BACT</name>
<dbReference type="PANTHER" id="PTHR43543">
    <property type="entry name" value="MALONIC SEMIALDEHYDE REDUCTASE RUTE-RELATED"/>
    <property type="match status" value="1"/>
</dbReference>
<dbReference type="CDD" id="cd02137">
    <property type="entry name" value="MhqN-like"/>
    <property type="match status" value="1"/>
</dbReference>
<proteinExistence type="predicted"/>
<keyword evidence="3" id="KW-1185">Reference proteome</keyword>
<gene>
    <name evidence="2" type="ORF">DSM19430T_05300</name>
</gene>
<dbReference type="Proteomes" id="UP000503820">
    <property type="component" value="Unassembled WGS sequence"/>
</dbReference>
<dbReference type="InterPro" id="IPR050461">
    <property type="entry name" value="Nitroreductase_HadB/RutE"/>
</dbReference>
<dbReference type="AlphaFoldDB" id="A0A7J0BQ60"/>
<sequence>MNFSDILARRRAVNFFDTERDVPPALLEQMVHMAANAPSGFNLQPWNLIVLRGQEEKMRLRKVAMNQPKVSEAPVVFIVLADTKGWEKGHPTLERNFSEMLAAGSMKEEQREWFYGACRKLYGTSRDTELAFGVKNTAFFAMSLMYAASSLGLDTHPMDGFNHEGVMREFGIPAERYWIPLLMAVGYFRPGETRPEPKWRKAYEDIVVRFDTPSQG</sequence>
<reference evidence="2 3" key="1">
    <citation type="submission" date="2020-05" db="EMBL/GenBank/DDBJ databases">
        <title>Draft genome sequence of Desulfovibrio psychrotolerans JS1T.</title>
        <authorList>
            <person name="Ueno A."/>
            <person name="Tamazawa S."/>
            <person name="Tamamura S."/>
            <person name="Murakami T."/>
            <person name="Kiyama T."/>
            <person name="Inomata H."/>
            <person name="Amano Y."/>
            <person name="Miyakawa K."/>
            <person name="Tamaki H."/>
            <person name="Naganuma T."/>
            <person name="Kaneko K."/>
        </authorList>
    </citation>
    <scope>NUCLEOTIDE SEQUENCE [LARGE SCALE GENOMIC DNA]</scope>
    <source>
        <strain evidence="2 3">JS1</strain>
    </source>
</reference>
<dbReference type="SUPFAM" id="SSF55469">
    <property type="entry name" value="FMN-dependent nitroreductase-like"/>
    <property type="match status" value="1"/>
</dbReference>
<evidence type="ECO:0000259" key="1">
    <source>
        <dbReference type="Pfam" id="PF00881"/>
    </source>
</evidence>
<organism evidence="2 3">
    <name type="scientific">Desulfovibrio psychrotolerans</name>
    <dbReference type="NCBI Taxonomy" id="415242"/>
    <lineage>
        <taxon>Bacteria</taxon>
        <taxon>Pseudomonadati</taxon>
        <taxon>Thermodesulfobacteriota</taxon>
        <taxon>Desulfovibrionia</taxon>
        <taxon>Desulfovibrionales</taxon>
        <taxon>Desulfovibrionaceae</taxon>
        <taxon>Desulfovibrio</taxon>
    </lineage>
</organism>
<dbReference type="InterPro" id="IPR000415">
    <property type="entry name" value="Nitroreductase-like"/>
</dbReference>
<evidence type="ECO:0000313" key="3">
    <source>
        <dbReference type="Proteomes" id="UP000503820"/>
    </source>
</evidence>
<protein>
    <submittedName>
        <fullName evidence="2">Nitroreductase</fullName>
    </submittedName>
</protein>
<dbReference type="RefSeq" id="WP_174408512.1">
    <property type="nucleotide sequence ID" value="NZ_BLVP01000001.1"/>
</dbReference>
<dbReference type="InterPro" id="IPR029479">
    <property type="entry name" value="Nitroreductase"/>
</dbReference>